<proteinExistence type="predicted"/>
<gene>
    <name evidence="1" type="ORF">O1611_g244</name>
</gene>
<keyword evidence="2" id="KW-1185">Reference proteome</keyword>
<comment type="caution">
    <text evidence="1">The sequence shown here is derived from an EMBL/GenBank/DDBJ whole genome shotgun (WGS) entry which is preliminary data.</text>
</comment>
<evidence type="ECO:0000313" key="1">
    <source>
        <dbReference type="EMBL" id="KAJ8133377.1"/>
    </source>
</evidence>
<protein>
    <submittedName>
        <fullName evidence="1">Uncharacterized protein</fullName>
    </submittedName>
</protein>
<dbReference type="Proteomes" id="UP001153332">
    <property type="component" value="Unassembled WGS sequence"/>
</dbReference>
<accession>A0ACC2K1M7</accession>
<name>A0ACC2K1M7_9PEZI</name>
<evidence type="ECO:0000313" key="2">
    <source>
        <dbReference type="Proteomes" id="UP001153332"/>
    </source>
</evidence>
<sequence length="533" mass="58165">MGLEVDAISTPLEFIGNLYAVYVSKDACVFHVKPLTSREGVNIGLHSLVSDRSEAIMENGSSLDTVDTKHEHLHENMHPDLAMNKIKTAGSISISPALFEKLYLSPQNNVKGDLRQTFANPTPIALAGHVISIGPLACDLMGWRGAGGSGAASIPFFLYFGGVLMSLGGLLEFFLGNTFSSVVFVSFGAFWLSYGGLLLPQFNAYAAYAPADATSVTEGLQTQGFNASFGFVTLSMTLLCFMYLLCSVRTNIAFVIVFLSLVIVFGLITGAYWCLAQDYVGNAVYATKLLVGAGAASFVCTAASWWILFTLMFASVDMPFTLPLGDLSTKIRASSTLETADEHRQTVKMGIDITNHHVRGTHRKAPKSDNVYLKLLVKLYRFLARRTDSGFNKVVLRRLFMSRINRPPVSLSRVKSQISHGDQEGKTVVVIGTITDDNRLLEVPKVTIAALRFTATARARILAAGGECLTLDQLALRAPTGSNTLLLRGPKNAREAFKHFGMGPHKNKKPYVQSKGRKFEKARGRRRSRGFKV</sequence>
<organism evidence="1 2">
    <name type="scientific">Lasiodiplodia mahajangana</name>
    <dbReference type="NCBI Taxonomy" id="1108764"/>
    <lineage>
        <taxon>Eukaryota</taxon>
        <taxon>Fungi</taxon>
        <taxon>Dikarya</taxon>
        <taxon>Ascomycota</taxon>
        <taxon>Pezizomycotina</taxon>
        <taxon>Dothideomycetes</taxon>
        <taxon>Dothideomycetes incertae sedis</taxon>
        <taxon>Botryosphaeriales</taxon>
        <taxon>Botryosphaeriaceae</taxon>
        <taxon>Lasiodiplodia</taxon>
    </lineage>
</organism>
<reference evidence="1" key="1">
    <citation type="submission" date="2022-12" db="EMBL/GenBank/DDBJ databases">
        <title>Genome Sequence of Lasiodiplodia mahajangana.</title>
        <authorList>
            <person name="Buettner E."/>
        </authorList>
    </citation>
    <scope>NUCLEOTIDE SEQUENCE</scope>
    <source>
        <strain evidence="1">VT137</strain>
    </source>
</reference>
<dbReference type="EMBL" id="JAPUUL010000018">
    <property type="protein sequence ID" value="KAJ8133377.1"/>
    <property type="molecule type" value="Genomic_DNA"/>
</dbReference>